<proteinExistence type="inferred from homology"/>
<evidence type="ECO:0000256" key="2">
    <source>
        <dbReference type="ARBA" id="ARBA00022490"/>
    </source>
</evidence>
<gene>
    <name evidence="5" type="primary">dtd</name>
    <name evidence="6" type="ORF">IV52_GL000346</name>
</gene>
<evidence type="ECO:0000256" key="4">
    <source>
        <dbReference type="ARBA" id="ARBA00022884"/>
    </source>
</evidence>
<evidence type="ECO:0000256" key="1">
    <source>
        <dbReference type="ARBA" id="ARBA00009673"/>
    </source>
</evidence>
<dbReference type="HAMAP" id="MF_00518">
    <property type="entry name" value="Deacylase_Dtd"/>
    <property type="match status" value="1"/>
</dbReference>
<accession>A0A0R2JP56</accession>
<dbReference type="EMBL" id="JQBT01000032">
    <property type="protein sequence ID" value="KRN78942.1"/>
    <property type="molecule type" value="Genomic_DNA"/>
</dbReference>
<dbReference type="GO" id="GO:0005737">
    <property type="term" value="C:cytoplasm"/>
    <property type="evidence" value="ECO:0007669"/>
    <property type="project" value="UniProtKB-SubCell"/>
</dbReference>
<dbReference type="Proteomes" id="UP000051565">
    <property type="component" value="Unassembled WGS sequence"/>
</dbReference>
<comment type="catalytic activity">
    <reaction evidence="5">
        <text>glycyl-tRNA(Ala) + H2O = tRNA(Ala) + glycine + H(+)</text>
        <dbReference type="Rhea" id="RHEA:53744"/>
        <dbReference type="Rhea" id="RHEA-COMP:9657"/>
        <dbReference type="Rhea" id="RHEA-COMP:13640"/>
        <dbReference type="ChEBI" id="CHEBI:15377"/>
        <dbReference type="ChEBI" id="CHEBI:15378"/>
        <dbReference type="ChEBI" id="CHEBI:57305"/>
        <dbReference type="ChEBI" id="CHEBI:78442"/>
        <dbReference type="ChEBI" id="CHEBI:78522"/>
    </reaction>
</comment>
<dbReference type="PATRIC" id="fig|1122148.6.peg.365"/>
<dbReference type="GO" id="GO:0000049">
    <property type="term" value="F:tRNA binding"/>
    <property type="evidence" value="ECO:0007669"/>
    <property type="project" value="UniProtKB-UniRule"/>
</dbReference>
<dbReference type="SUPFAM" id="SSF69500">
    <property type="entry name" value="DTD-like"/>
    <property type="match status" value="1"/>
</dbReference>
<dbReference type="EC" id="3.1.1.96" evidence="5"/>
<comment type="domain">
    <text evidence="5">A Gly-cisPro motif from one monomer fits into the active site of the other monomer to allow specific chiral rejection of L-amino acids.</text>
</comment>
<dbReference type="InterPro" id="IPR003732">
    <property type="entry name" value="Daa-tRNA_deacyls_DTD"/>
</dbReference>
<dbReference type="Gene3D" id="3.50.80.10">
    <property type="entry name" value="D-tyrosyl-tRNA(Tyr) deacylase"/>
    <property type="match status" value="1"/>
</dbReference>
<dbReference type="Pfam" id="PF02580">
    <property type="entry name" value="Tyr_Deacylase"/>
    <property type="match status" value="1"/>
</dbReference>
<evidence type="ECO:0000256" key="3">
    <source>
        <dbReference type="ARBA" id="ARBA00022555"/>
    </source>
</evidence>
<evidence type="ECO:0000313" key="7">
    <source>
        <dbReference type="Proteomes" id="UP000051565"/>
    </source>
</evidence>
<evidence type="ECO:0000256" key="5">
    <source>
        <dbReference type="HAMAP-Rule" id="MF_00518"/>
    </source>
</evidence>
<dbReference type="STRING" id="53444.AYR59_05175"/>
<comment type="catalytic activity">
    <reaction evidence="5">
        <text>a D-aminoacyl-tRNA + H2O = a tRNA + a D-alpha-amino acid + H(+)</text>
        <dbReference type="Rhea" id="RHEA:13953"/>
        <dbReference type="Rhea" id="RHEA-COMP:10123"/>
        <dbReference type="Rhea" id="RHEA-COMP:10124"/>
        <dbReference type="ChEBI" id="CHEBI:15377"/>
        <dbReference type="ChEBI" id="CHEBI:15378"/>
        <dbReference type="ChEBI" id="CHEBI:59871"/>
        <dbReference type="ChEBI" id="CHEBI:78442"/>
        <dbReference type="ChEBI" id="CHEBI:79333"/>
        <dbReference type="EC" id="3.1.1.96"/>
    </reaction>
</comment>
<dbReference type="AlphaFoldDB" id="A0A0R2JP56"/>
<dbReference type="GeneID" id="61250226"/>
<protein>
    <recommendedName>
        <fullName evidence="5">D-aminoacyl-tRNA deacylase</fullName>
        <shortName evidence="5">DTD</shortName>
        <ecNumber evidence="5">3.1.1.96</ecNumber>
    </recommendedName>
    <alternativeName>
        <fullName evidence="5">Gly-tRNA(Ala) deacylase</fullName>
        <ecNumber evidence="5">3.1.1.-</ecNumber>
    </alternativeName>
</protein>
<dbReference type="PANTHER" id="PTHR10472:SF5">
    <property type="entry name" value="D-AMINOACYL-TRNA DEACYLASE 1"/>
    <property type="match status" value="1"/>
</dbReference>
<dbReference type="PANTHER" id="PTHR10472">
    <property type="entry name" value="D-TYROSYL-TRNA TYR DEACYLASE"/>
    <property type="match status" value="1"/>
</dbReference>
<keyword evidence="5" id="KW-0378">Hydrolase</keyword>
<dbReference type="GO" id="GO:0043908">
    <property type="term" value="F:Ser(Gly)-tRNA(Ala) hydrolase activity"/>
    <property type="evidence" value="ECO:0007669"/>
    <property type="project" value="UniProtKB-UniRule"/>
</dbReference>
<dbReference type="GO" id="GO:0019478">
    <property type="term" value="P:D-amino acid catabolic process"/>
    <property type="evidence" value="ECO:0007669"/>
    <property type="project" value="UniProtKB-UniRule"/>
</dbReference>
<keyword evidence="3 5" id="KW-0820">tRNA-binding</keyword>
<keyword evidence="7" id="KW-1185">Reference proteome</keyword>
<comment type="subunit">
    <text evidence="5">Homodimer.</text>
</comment>
<evidence type="ECO:0000313" key="6">
    <source>
        <dbReference type="EMBL" id="KRN78942.1"/>
    </source>
</evidence>
<dbReference type="OrthoDB" id="9801395at2"/>
<comment type="function">
    <text evidence="5">An aminoacyl-tRNA editing enzyme that deacylates mischarged D-aminoacyl-tRNAs. Also deacylates mischarged glycyl-tRNA(Ala), protecting cells against glycine mischarging by AlaRS. Acts via tRNA-based rather than protein-based catalysis; rejects L-amino acids rather than detecting D-amino acids in the active site. By recycling D-aminoacyl-tRNA to D-amino acids and free tRNA molecules, this enzyme counteracts the toxicity associated with the formation of D-aminoacyl-tRNA entities in vivo and helps enforce protein L-homochirality.</text>
</comment>
<dbReference type="RefSeq" id="WP_054646134.1">
    <property type="nucleotide sequence ID" value="NZ_FUXS01000001.1"/>
</dbReference>
<sequence>MKLVIQRVKHANVVIEKKEYSSINTGYMILVGSEEGDSQADVDYLAHKVANLRIFEDEQGKMNLNIKQVNGSILSVSQFTLLADMTHGNRPTFKKAGDPVTAKKMYEAFNQALLAEGLAVKTGVFGADMDINLENHGPATFELNHREQ</sequence>
<dbReference type="InterPro" id="IPR023509">
    <property type="entry name" value="DTD-like_sf"/>
</dbReference>
<feature type="short sequence motif" description="Gly-cisPro motif, important for rejection of L-amino acids" evidence="5">
    <location>
        <begin position="137"/>
        <end position="138"/>
    </location>
</feature>
<comment type="subcellular location">
    <subcellularLocation>
        <location evidence="5">Cytoplasm</location>
    </subcellularLocation>
</comment>
<organism evidence="6 7">
    <name type="scientific">Fructilactobacillus lindneri DSM 20690 = JCM 11027</name>
    <dbReference type="NCBI Taxonomy" id="1122148"/>
    <lineage>
        <taxon>Bacteria</taxon>
        <taxon>Bacillati</taxon>
        <taxon>Bacillota</taxon>
        <taxon>Bacilli</taxon>
        <taxon>Lactobacillales</taxon>
        <taxon>Lactobacillaceae</taxon>
        <taxon>Fructilactobacillus</taxon>
    </lineage>
</organism>
<dbReference type="GO" id="GO:0051500">
    <property type="term" value="F:D-tyrosyl-tRNA(Tyr) deacylase activity"/>
    <property type="evidence" value="ECO:0007669"/>
    <property type="project" value="TreeGrafter"/>
</dbReference>
<dbReference type="NCBIfam" id="TIGR00256">
    <property type="entry name" value="D-aminoacyl-tRNA deacylase"/>
    <property type="match status" value="1"/>
</dbReference>
<dbReference type="FunFam" id="3.50.80.10:FF:000001">
    <property type="entry name" value="D-aminoacyl-tRNA deacylase"/>
    <property type="match status" value="1"/>
</dbReference>
<name>A0A0R2JP56_9LACO</name>
<keyword evidence="4 5" id="KW-0694">RNA-binding</keyword>
<reference evidence="6 7" key="1">
    <citation type="journal article" date="2015" name="Genome Announc.">
        <title>Expanding the biotechnology potential of lactobacilli through comparative genomics of 213 strains and associated genera.</title>
        <authorList>
            <person name="Sun Z."/>
            <person name="Harris H.M."/>
            <person name="McCann A."/>
            <person name="Guo C."/>
            <person name="Argimon S."/>
            <person name="Zhang W."/>
            <person name="Yang X."/>
            <person name="Jeffery I.B."/>
            <person name="Cooney J.C."/>
            <person name="Kagawa T.F."/>
            <person name="Liu W."/>
            <person name="Song Y."/>
            <person name="Salvetti E."/>
            <person name="Wrobel A."/>
            <person name="Rasinkangas P."/>
            <person name="Parkhill J."/>
            <person name="Rea M.C."/>
            <person name="O'Sullivan O."/>
            <person name="Ritari J."/>
            <person name="Douillard F.P."/>
            <person name="Paul Ross R."/>
            <person name="Yang R."/>
            <person name="Briner A.E."/>
            <person name="Felis G.E."/>
            <person name="de Vos W.M."/>
            <person name="Barrangou R."/>
            <person name="Klaenhammer T.R."/>
            <person name="Caufield P.W."/>
            <person name="Cui Y."/>
            <person name="Zhang H."/>
            <person name="O'Toole P.W."/>
        </authorList>
    </citation>
    <scope>NUCLEOTIDE SEQUENCE [LARGE SCALE GENOMIC DNA]</scope>
    <source>
        <strain evidence="6 7">DSM 20690</strain>
    </source>
</reference>
<dbReference type="EC" id="3.1.1.-" evidence="5"/>
<dbReference type="GO" id="GO:0106026">
    <property type="term" value="F:Gly-tRNA(Ala) deacylase activity"/>
    <property type="evidence" value="ECO:0007669"/>
    <property type="project" value="UniProtKB-UniRule"/>
</dbReference>
<comment type="similarity">
    <text evidence="1 5">Belongs to the DTD family.</text>
</comment>
<keyword evidence="2 5" id="KW-0963">Cytoplasm</keyword>
<comment type="caution">
    <text evidence="6">The sequence shown here is derived from an EMBL/GenBank/DDBJ whole genome shotgun (WGS) entry which is preliminary data.</text>
</comment>